<dbReference type="SUPFAM" id="SSF51735">
    <property type="entry name" value="NAD(P)-binding Rossmann-fold domains"/>
    <property type="match status" value="1"/>
</dbReference>
<evidence type="ECO:0000256" key="3">
    <source>
        <dbReference type="ARBA" id="ARBA00023002"/>
    </source>
</evidence>
<evidence type="ECO:0000313" key="5">
    <source>
        <dbReference type="Proteomes" id="UP001172681"/>
    </source>
</evidence>
<comment type="caution">
    <text evidence="4">The sequence shown here is derived from an EMBL/GenBank/DDBJ whole genome shotgun (WGS) entry which is preliminary data.</text>
</comment>
<dbReference type="InterPro" id="IPR036291">
    <property type="entry name" value="NAD(P)-bd_dom_sf"/>
</dbReference>
<organism evidence="4 5">
    <name type="scientific">Knufia peltigerae</name>
    <dbReference type="NCBI Taxonomy" id="1002370"/>
    <lineage>
        <taxon>Eukaryota</taxon>
        <taxon>Fungi</taxon>
        <taxon>Dikarya</taxon>
        <taxon>Ascomycota</taxon>
        <taxon>Pezizomycotina</taxon>
        <taxon>Eurotiomycetes</taxon>
        <taxon>Chaetothyriomycetidae</taxon>
        <taxon>Chaetothyriales</taxon>
        <taxon>Trichomeriaceae</taxon>
        <taxon>Knufia</taxon>
    </lineage>
</organism>
<dbReference type="EMBL" id="JAPDRN010000014">
    <property type="protein sequence ID" value="KAJ9640653.1"/>
    <property type="molecule type" value="Genomic_DNA"/>
</dbReference>
<dbReference type="Gene3D" id="3.40.50.720">
    <property type="entry name" value="NAD(P)-binding Rossmann-like Domain"/>
    <property type="match status" value="1"/>
</dbReference>
<dbReference type="PANTHER" id="PTHR43180">
    <property type="entry name" value="3-OXOACYL-(ACYL-CARRIER-PROTEIN) REDUCTASE (AFU_ORTHOLOGUE AFUA_6G11210)"/>
    <property type="match status" value="1"/>
</dbReference>
<dbReference type="InterPro" id="IPR020904">
    <property type="entry name" value="Sc_DH/Rdtase_CS"/>
</dbReference>
<evidence type="ECO:0000256" key="1">
    <source>
        <dbReference type="ARBA" id="ARBA00006484"/>
    </source>
</evidence>
<protein>
    <submittedName>
        <fullName evidence="4">Uncharacterized protein</fullName>
    </submittedName>
</protein>
<reference evidence="4" key="1">
    <citation type="submission" date="2022-10" db="EMBL/GenBank/DDBJ databases">
        <title>Culturing micro-colonial fungi from biological soil crusts in the Mojave desert and describing Neophaeococcomyces mojavensis, and introducing the new genera and species Taxawa tesnikishii.</title>
        <authorList>
            <person name="Kurbessoian T."/>
            <person name="Stajich J.E."/>
        </authorList>
    </citation>
    <scope>NUCLEOTIDE SEQUENCE</scope>
    <source>
        <strain evidence="4">TK_35</strain>
    </source>
</reference>
<name>A0AA39CZS7_9EURO</name>
<gene>
    <name evidence="4" type="ORF">H2204_003282</name>
</gene>
<sequence>MVVQPLAHMDPSRLKGACVLITGGASGLGKSAAVFFAKSGARVTIVDKQDASSLCAELRQQGHQAMFIECDVTDWDSQLRAFHAALHFSPTRTLDIVAVFAGIDGFTDVFEHISQSDLSVDGPPPAHPPAAPLEVNLKGAYYTSVLALHYFRLKIPDDCPGSTIPVSPLSRSLTIVSSLSGYIDEDHNPVYTASKFGTRGLFRALRAKAYSQFGVRVNALAPWAMKTPMTEGGLEAMAQMGIVPGKGITLVEHDVLTQALVTIALDESIRGCSFAIVPEGAIDLEDDINGNYAGPKLVELLALRKAAGDYISS</sequence>
<proteinExistence type="inferred from homology"/>
<dbReference type="Pfam" id="PF00106">
    <property type="entry name" value="adh_short"/>
    <property type="match status" value="1"/>
</dbReference>
<dbReference type="PROSITE" id="PS00061">
    <property type="entry name" value="ADH_SHORT"/>
    <property type="match status" value="1"/>
</dbReference>
<keyword evidence="5" id="KW-1185">Reference proteome</keyword>
<dbReference type="PANTHER" id="PTHR43180:SF31">
    <property type="entry name" value="CHAIN DEHYDROGENASE_REDUCTASE, PUTATIVE (AFU_ORTHOLOGUE AFUA_2G16570)-RELATED"/>
    <property type="match status" value="1"/>
</dbReference>
<keyword evidence="2" id="KW-0521">NADP</keyword>
<keyword evidence="3" id="KW-0560">Oxidoreductase</keyword>
<dbReference type="AlphaFoldDB" id="A0AA39CZS7"/>
<dbReference type="GO" id="GO:0016491">
    <property type="term" value="F:oxidoreductase activity"/>
    <property type="evidence" value="ECO:0007669"/>
    <property type="project" value="UniProtKB-KW"/>
</dbReference>
<accession>A0AA39CZS7</accession>
<dbReference type="PRINTS" id="PR00081">
    <property type="entry name" value="GDHRDH"/>
</dbReference>
<evidence type="ECO:0000256" key="2">
    <source>
        <dbReference type="ARBA" id="ARBA00022857"/>
    </source>
</evidence>
<dbReference type="InterPro" id="IPR002347">
    <property type="entry name" value="SDR_fam"/>
</dbReference>
<dbReference type="Proteomes" id="UP001172681">
    <property type="component" value="Unassembled WGS sequence"/>
</dbReference>
<comment type="similarity">
    <text evidence="1">Belongs to the short-chain dehydrogenases/reductases (SDR) family.</text>
</comment>
<evidence type="ECO:0000313" key="4">
    <source>
        <dbReference type="EMBL" id="KAJ9640653.1"/>
    </source>
</evidence>